<evidence type="ECO:0008006" key="2">
    <source>
        <dbReference type="Google" id="ProtNLM"/>
    </source>
</evidence>
<accession>A0AAW2WD26</accession>
<dbReference type="AlphaFoldDB" id="A0AAW2WD26"/>
<evidence type="ECO:0000313" key="1">
    <source>
        <dbReference type="EMBL" id="KAL0439737.1"/>
    </source>
</evidence>
<protein>
    <recommendedName>
        <fullName evidence="2">Ty3-gypsy retrotransposon protein</fullName>
    </recommendedName>
</protein>
<comment type="caution">
    <text evidence="1">The sequence shown here is derived from an EMBL/GenBank/DDBJ whole genome shotgun (WGS) entry which is preliminary data.</text>
</comment>
<dbReference type="EMBL" id="JACGWN010000008">
    <property type="protein sequence ID" value="KAL0439737.1"/>
    <property type="molecule type" value="Genomic_DNA"/>
</dbReference>
<dbReference type="PANTHER" id="PTHR33437">
    <property type="entry name" value="OS06G0361200 PROTEIN"/>
    <property type="match status" value="1"/>
</dbReference>
<name>A0AAW2WD26_9LAMI</name>
<proteinExistence type="predicted"/>
<organism evidence="1">
    <name type="scientific">Sesamum latifolium</name>
    <dbReference type="NCBI Taxonomy" id="2727402"/>
    <lineage>
        <taxon>Eukaryota</taxon>
        <taxon>Viridiplantae</taxon>
        <taxon>Streptophyta</taxon>
        <taxon>Embryophyta</taxon>
        <taxon>Tracheophyta</taxon>
        <taxon>Spermatophyta</taxon>
        <taxon>Magnoliopsida</taxon>
        <taxon>eudicotyledons</taxon>
        <taxon>Gunneridae</taxon>
        <taxon>Pentapetalae</taxon>
        <taxon>asterids</taxon>
        <taxon>lamiids</taxon>
        <taxon>Lamiales</taxon>
        <taxon>Pedaliaceae</taxon>
        <taxon>Sesamum</taxon>
    </lineage>
</organism>
<reference evidence="1" key="1">
    <citation type="submission" date="2020-06" db="EMBL/GenBank/DDBJ databases">
        <authorList>
            <person name="Li T."/>
            <person name="Hu X."/>
            <person name="Zhang T."/>
            <person name="Song X."/>
            <person name="Zhang H."/>
            <person name="Dai N."/>
            <person name="Sheng W."/>
            <person name="Hou X."/>
            <person name="Wei L."/>
        </authorList>
    </citation>
    <scope>NUCLEOTIDE SEQUENCE</scope>
    <source>
        <strain evidence="1">KEN1</strain>
        <tissue evidence="1">Leaf</tissue>
    </source>
</reference>
<reference evidence="1" key="2">
    <citation type="journal article" date="2024" name="Plant">
        <title>Genomic evolution and insights into agronomic trait innovations of Sesamum species.</title>
        <authorList>
            <person name="Miao H."/>
            <person name="Wang L."/>
            <person name="Qu L."/>
            <person name="Liu H."/>
            <person name="Sun Y."/>
            <person name="Le M."/>
            <person name="Wang Q."/>
            <person name="Wei S."/>
            <person name="Zheng Y."/>
            <person name="Lin W."/>
            <person name="Duan Y."/>
            <person name="Cao H."/>
            <person name="Xiong S."/>
            <person name="Wang X."/>
            <person name="Wei L."/>
            <person name="Li C."/>
            <person name="Ma Q."/>
            <person name="Ju M."/>
            <person name="Zhao R."/>
            <person name="Li G."/>
            <person name="Mu C."/>
            <person name="Tian Q."/>
            <person name="Mei H."/>
            <person name="Zhang T."/>
            <person name="Gao T."/>
            <person name="Zhang H."/>
        </authorList>
    </citation>
    <scope>NUCLEOTIDE SEQUENCE</scope>
    <source>
        <strain evidence="1">KEN1</strain>
    </source>
</reference>
<gene>
    <name evidence="1" type="ORF">Slati_2456700</name>
</gene>
<sequence>MIIWFMVHSSSTSSKAEIATVMMVETTSLKEQIASLTAVVGNLLKYVQARDDQLNELHDKFQSTPTLNEFEEQGFSVECNTSKGIHVSTGGFVSIEHVKNTVNGAITNIYKIRVQVFKSYFVETYNNVGTDGDLLAKQFGLSLKDAAFDWYIDLEANSINSWDDL</sequence>
<dbReference type="PANTHER" id="PTHR33437:SF2">
    <property type="entry name" value="OS06G0361200 PROTEIN"/>
    <property type="match status" value="1"/>
</dbReference>